<dbReference type="InterPro" id="IPR051398">
    <property type="entry name" value="Polysacch_Deacetylase"/>
</dbReference>
<proteinExistence type="predicted"/>
<protein>
    <submittedName>
        <fullName evidence="3">Polysaccharide deacetylase</fullName>
    </submittedName>
</protein>
<dbReference type="PROSITE" id="PS51677">
    <property type="entry name" value="NODB"/>
    <property type="match status" value="1"/>
</dbReference>
<dbReference type="EMBL" id="QRDZ01000005">
    <property type="protein sequence ID" value="RED85104.1"/>
    <property type="molecule type" value="Genomic_DNA"/>
</dbReference>
<dbReference type="RefSeq" id="WP_116060115.1">
    <property type="nucleotide sequence ID" value="NZ_QRDZ01000005.1"/>
</dbReference>
<dbReference type="CDD" id="cd10967">
    <property type="entry name" value="CE4_GLA_like_6s"/>
    <property type="match status" value="1"/>
</dbReference>
<dbReference type="PANTHER" id="PTHR34216">
    <property type="match status" value="1"/>
</dbReference>
<dbReference type="SUPFAM" id="SSF88713">
    <property type="entry name" value="Glycoside hydrolase/deacetylase"/>
    <property type="match status" value="1"/>
</dbReference>
<dbReference type="GO" id="GO:0016810">
    <property type="term" value="F:hydrolase activity, acting on carbon-nitrogen (but not peptide) bonds"/>
    <property type="evidence" value="ECO:0007669"/>
    <property type="project" value="InterPro"/>
</dbReference>
<evidence type="ECO:0000313" key="4">
    <source>
        <dbReference type="Proteomes" id="UP000256977"/>
    </source>
</evidence>
<keyword evidence="4" id="KW-1185">Reference proteome</keyword>
<dbReference type="InterPro" id="IPR011330">
    <property type="entry name" value="Glyco_hydro/deAcase_b/a-brl"/>
</dbReference>
<accession>A0A3D9KFP0</accession>
<dbReference type="Gene3D" id="3.20.20.370">
    <property type="entry name" value="Glycoside hydrolase/deacetylase"/>
    <property type="match status" value="1"/>
</dbReference>
<dbReference type="PANTHER" id="PTHR34216:SF11">
    <property type="entry name" value="CHITOOLIGOSACCHARIDE DEACETYLASE"/>
    <property type="match status" value="1"/>
</dbReference>
<keyword evidence="1" id="KW-0732">Signal</keyword>
<gene>
    <name evidence="3" type="ORF">DFP98_105109</name>
</gene>
<dbReference type="OrthoDB" id="43281at2"/>
<comment type="caution">
    <text evidence="3">The sequence shown here is derived from an EMBL/GenBank/DDBJ whole genome shotgun (WGS) entry which is preliminary data.</text>
</comment>
<evidence type="ECO:0000313" key="3">
    <source>
        <dbReference type="EMBL" id="RED85104.1"/>
    </source>
</evidence>
<reference evidence="3 4" key="1">
    <citation type="submission" date="2018-07" db="EMBL/GenBank/DDBJ databases">
        <title>Genomic Encyclopedia of Type Strains, Phase III (KMG-III): the genomes of soil and plant-associated and newly described type strains.</title>
        <authorList>
            <person name="Whitman W."/>
        </authorList>
    </citation>
    <scope>NUCLEOTIDE SEQUENCE [LARGE SCALE GENOMIC DNA]</scope>
    <source>
        <strain evidence="3 4">CECT 7287</strain>
    </source>
</reference>
<dbReference type="InterPro" id="IPR002509">
    <property type="entry name" value="NODB_dom"/>
</dbReference>
<organism evidence="3 4">
    <name type="scientific">Cohnella phaseoli</name>
    <dbReference type="NCBI Taxonomy" id="456490"/>
    <lineage>
        <taxon>Bacteria</taxon>
        <taxon>Bacillati</taxon>
        <taxon>Bacillota</taxon>
        <taxon>Bacilli</taxon>
        <taxon>Bacillales</taxon>
        <taxon>Paenibacillaceae</taxon>
        <taxon>Cohnella</taxon>
    </lineage>
</organism>
<dbReference type="GO" id="GO:0005975">
    <property type="term" value="P:carbohydrate metabolic process"/>
    <property type="evidence" value="ECO:0007669"/>
    <property type="project" value="InterPro"/>
</dbReference>
<dbReference type="Pfam" id="PF01522">
    <property type="entry name" value="Polysacc_deac_1"/>
    <property type="match status" value="1"/>
</dbReference>
<evidence type="ECO:0000256" key="1">
    <source>
        <dbReference type="ARBA" id="ARBA00022729"/>
    </source>
</evidence>
<feature type="domain" description="NodB homology" evidence="2">
    <location>
        <begin position="14"/>
        <end position="267"/>
    </location>
</feature>
<dbReference type="Proteomes" id="UP000256977">
    <property type="component" value="Unassembled WGS sequence"/>
</dbReference>
<dbReference type="AlphaFoldDB" id="A0A3D9KFP0"/>
<name>A0A3D9KFP0_9BACL</name>
<sequence length="267" mass="30813">MPKVMMAFPQGKHKVLTMSYDDGKTADIRLVEIFNKYGIKGTFHLNSGMFGSDDRISEKEAAALYRGHEVSAHTLTHPTIARCPKEQIIEEIFEDRKRLEHVVGYTVRGMSYPNGSYNKIIKEKLPYLGVEYARTVHSTGQFAMPDDLLEWDPTCHHKADLMNVAETFVNLNKTQYLYMMYVWGHSYEFDQDQNWPLIESFCEFVGNRREIWYATNIEIVDYLKAFQDLKFSASCQFVYNPSALSVWLQVDNQIVEVKGGSQIAFTS</sequence>
<evidence type="ECO:0000259" key="2">
    <source>
        <dbReference type="PROSITE" id="PS51677"/>
    </source>
</evidence>